<feature type="region of interest" description="Disordered" evidence="1">
    <location>
        <begin position="37"/>
        <end position="63"/>
    </location>
</feature>
<dbReference type="SUPFAM" id="SSF50729">
    <property type="entry name" value="PH domain-like"/>
    <property type="match status" value="1"/>
</dbReference>
<dbReference type="PROSITE" id="PS50010">
    <property type="entry name" value="DH_2"/>
    <property type="match status" value="1"/>
</dbReference>
<gene>
    <name evidence="3" type="ORF">IWQ62_002862</name>
</gene>
<feature type="compositionally biased region" description="Low complexity" evidence="1">
    <location>
        <begin position="747"/>
        <end position="767"/>
    </location>
</feature>
<evidence type="ECO:0000313" key="3">
    <source>
        <dbReference type="EMBL" id="KAJ1964697.1"/>
    </source>
</evidence>
<feature type="region of interest" description="Disordered" evidence="1">
    <location>
        <begin position="1211"/>
        <end position="1236"/>
    </location>
</feature>
<feature type="domain" description="DH" evidence="2">
    <location>
        <begin position="217"/>
        <end position="420"/>
    </location>
</feature>
<feature type="compositionally biased region" description="Basic residues" evidence="1">
    <location>
        <begin position="835"/>
        <end position="850"/>
    </location>
</feature>
<feature type="compositionally biased region" description="Polar residues" evidence="1">
    <location>
        <begin position="1024"/>
        <end position="1042"/>
    </location>
</feature>
<feature type="region of interest" description="Disordered" evidence="1">
    <location>
        <begin position="910"/>
        <end position="956"/>
    </location>
</feature>
<dbReference type="InterPro" id="IPR035899">
    <property type="entry name" value="DBL_dom_sf"/>
</dbReference>
<evidence type="ECO:0000259" key="2">
    <source>
        <dbReference type="PROSITE" id="PS50010"/>
    </source>
</evidence>
<proteinExistence type="predicted"/>
<dbReference type="Pfam" id="PF00621">
    <property type="entry name" value="RhoGEF"/>
    <property type="match status" value="1"/>
</dbReference>
<dbReference type="AlphaFoldDB" id="A0A9W8AP31"/>
<sequence length="1261" mass="137295">MTQSLTHLNSTYSTTEEVLTVGSLPGPHGCYRTPVPPAQQPVQSGSVSEPPTTTAGSVFDGTHKSLLTGHTETEVPPTPIAIPTTIRSVTSDTHPNPSLLVTTLPISASVNDADDADSGGVPSMYYDCVASDAGSRLSSEQTFYDTVSSHPANSTPGSPSRDRCCPISTAGAGNGGQGVVSSTVVYVSTPIKTSEECSVVGRRHSHTETGGFLLPRKAAGALRELLQTEDRFVKAMEDFIHGYLYSVRFTRQATGNDLLQHLLHHLVPLVDFHAEFYRRLTGMLKISSDDGQPMERITTADLQKVVDLFTTSQTEFNVYLPYCTVIRNFSSEAKILEKSHEWLRFTKQDQQGPGGRTHPRRSSRLSLQEFLMRPIQRLCLYPLLLKEVAKHLPVSHPSIRADLEAAIEMIRSLTVGINEARRTQEVHYQTQQLYRRYEDTPRLPLSFLRRLGDIVLAGALEVLAYDTLPLRIKYYACIMLPGFLLVMKTKSATVYEPKYWFPMETMHLTDLAPDASPVSRHTNSLPSMAASRPSPYSRTLSWRLTHENTQKSFDFFAACPEEKDLWWKHLQQATLTASKQNSGYRYCSCVRTRAHTSMVTNGPVRRPSMTPSSLWSLHSLRWGSSLGAHGSTPNSPSLTDPHPVPSAEFSPLSSSPQTAAHVHTSLDLTDVNHFPNAGSAGQESMSPSTSTLYHPGSSRKSLVDSRFGDMFTHDCLRSRAKALAALGATGAGVSIHNLPVALPPTPVSSAPSTPLSTTAPSLKLTSSEGTTETQPPWVPLGTTKDKPQSGTEEVVKNRRAASDGAMIKRRQTALANQRQTSGRGAERSRSSLATFRHRPLLSQPRPHHQRMVTDNKANETVERIHPQTHTEQDRSVPAPGLLLGRNNGGNRSQRLIHILGRLAIHRHSAWPQSQPVSPEEVSPLSPVSGQITRNSADTKASSTATLQTRDDSHIRPDAAAIHARRQSLGRSKSMADIGFSQPRGVARTGSRFLANPFSNNLGRRTPVQSPSTSSSTATLQPSPRLQTSLTSLEGGVRTSTDSNTTAYNCGTLSAHPAKSVCVTGNPLGQSCPASPLPSYASAVEPASEPLRSDTPIISSGKVGFMIGSPGSTPASPEAYRYRAYSNSVSRLRTRRSFIRRIHSWKTIFSSPEPSPAPQLPEPSPMMSEIKMRDEPDIFEEDEDLAGHSSKEGSITGFVVVEKVPVTRSEITNSLKVTSKPTAQPGPPHSQQLLQLSSDDLGPVFSVNSLSSDALLNYADKN</sequence>
<dbReference type="OrthoDB" id="1716625at2759"/>
<feature type="compositionally biased region" description="Polar residues" evidence="1">
    <location>
        <begin position="679"/>
        <end position="692"/>
    </location>
</feature>
<feature type="region of interest" description="Disordered" evidence="1">
    <location>
        <begin position="626"/>
        <end position="700"/>
    </location>
</feature>
<feature type="compositionally biased region" description="Polar residues" evidence="1">
    <location>
        <begin position="1211"/>
        <end position="1221"/>
    </location>
</feature>
<feature type="region of interest" description="Disordered" evidence="1">
    <location>
        <begin position="994"/>
        <end position="1042"/>
    </location>
</feature>
<dbReference type="EMBL" id="JANBPY010000672">
    <property type="protein sequence ID" value="KAJ1964697.1"/>
    <property type="molecule type" value="Genomic_DNA"/>
</dbReference>
<feature type="region of interest" description="Disordered" evidence="1">
    <location>
        <begin position="746"/>
        <end position="850"/>
    </location>
</feature>
<dbReference type="PANTHER" id="PTHR45818">
    <property type="entry name" value="PROTEIN VAV"/>
    <property type="match status" value="1"/>
</dbReference>
<accession>A0A9W8AP31</accession>
<dbReference type="SUPFAM" id="SSF48065">
    <property type="entry name" value="DBL homology domain (DH-domain)"/>
    <property type="match status" value="1"/>
</dbReference>
<evidence type="ECO:0000256" key="1">
    <source>
        <dbReference type="SAM" id="MobiDB-lite"/>
    </source>
</evidence>
<comment type="caution">
    <text evidence="3">The sequence shown here is derived from an EMBL/GenBank/DDBJ whole genome shotgun (WGS) entry which is preliminary data.</text>
</comment>
<dbReference type="GO" id="GO:0005737">
    <property type="term" value="C:cytoplasm"/>
    <property type="evidence" value="ECO:0007669"/>
    <property type="project" value="TreeGrafter"/>
</dbReference>
<dbReference type="InterPro" id="IPR001849">
    <property type="entry name" value="PH_domain"/>
</dbReference>
<dbReference type="GO" id="GO:0005085">
    <property type="term" value="F:guanyl-nucleotide exchange factor activity"/>
    <property type="evidence" value="ECO:0007669"/>
    <property type="project" value="InterPro"/>
</dbReference>
<organism evidence="3 4">
    <name type="scientific">Dispira parvispora</name>
    <dbReference type="NCBI Taxonomy" id="1520584"/>
    <lineage>
        <taxon>Eukaryota</taxon>
        <taxon>Fungi</taxon>
        <taxon>Fungi incertae sedis</taxon>
        <taxon>Zoopagomycota</taxon>
        <taxon>Kickxellomycotina</taxon>
        <taxon>Dimargaritomycetes</taxon>
        <taxon>Dimargaritales</taxon>
        <taxon>Dimargaritaceae</taxon>
        <taxon>Dispira</taxon>
    </lineage>
</organism>
<keyword evidence="4" id="KW-1185">Reference proteome</keyword>
<dbReference type="InterPro" id="IPR000219">
    <property type="entry name" value="DH_dom"/>
</dbReference>
<reference evidence="3" key="1">
    <citation type="submission" date="2022-07" db="EMBL/GenBank/DDBJ databases">
        <title>Phylogenomic reconstructions and comparative analyses of Kickxellomycotina fungi.</title>
        <authorList>
            <person name="Reynolds N.K."/>
            <person name="Stajich J.E."/>
            <person name="Barry K."/>
            <person name="Grigoriev I.V."/>
            <person name="Crous P."/>
            <person name="Smith M.E."/>
        </authorList>
    </citation>
    <scope>NUCLEOTIDE SEQUENCE</scope>
    <source>
        <strain evidence="3">RSA 1196</strain>
    </source>
</reference>
<protein>
    <recommendedName>
        <fullName evidence="2">DH domain-containing protein</fullName>
    </recommendedName>
</protein>
<dbReference type="SMART" id="SM00325">
    <property type="entry name" value="RhoGEF"/>
    <property type="match status" value="1"/>
</dbReference>
<feature type="compositionally biased region" description="Low complexity" evidence="1">
    <location>
        <begin position="911"/>
        <end position="928"/>
    </location>
</feature>
<dbReference type="SMART" id="SM00233">
    <property type="entry name" value="PH"/>
    <property type="match status" value="1"/>
</dbReference>
<evidence type="ECO:0000313" key="4">
    <source>
        <dbReference type="Proteomes" id="UP001150925"/>
    </source>
</evidence>
<dbReference type="Proteomes" id="UP001150925">
    <property type="component" value="Unassembled WGS sequence"/>
</dbReference>
<dbReference type="Gene3D" id="1.20.900.10">
    <property type="entry name" value="Dbl homology (DH) domain"/>
    <property type="match status" value="1"/>
</dbReference>
<dbReference type="CDD" id="cd00160">
    <property type="entry name" value="RhoGEF"/>
    <property type="match status" value="1"/>
</dbReference>
<feature type="compositionally biased region" description="Polar residues" evidence="1">
    <location>
        <begin position="40"/>
        <end position="56"/>
    </location>
</feature>
<feature type="compositionally biased region" description="Polar residues" evidence="1">
    <location>
        <begin position="929"/>
        <end position="947"/>
    </location>
</feature>
<feature type="compositionally biased region" description="Low complexity" evidence="1">
    <location>
        <begin position="1005"/>
        <end position="1023"/>
    </location>
</feature>
<name>A0A9W8AP31_9FUNG</name>
<dbReference type="PANTHER" id="PTHR45818:SF3">
    <property type="entry name" value="PROTEIN VAV"/>
    <property type="match status" value="1"/>
</dbReference>
<feature type="compositionally biased region" description="Polar residues" evidence="1">
    <location>
        <begin position="813"/>
        <end position="822"/>
    </location>
</feature>